<dbReference type="VEuPathDB" id="FungiDB:VP01_764g2"/>
<feature type="region of interest" description="Disordered" evidence="1">
    <location>
        <begin position="134"/>
        <end position="162"/>
    </location>
</feature>
<evidence type="ECO:0000313" key="3">
    <source>
        <dbReference type="Proteomes" id="UP000037035"/>
    </source>
</evidence>
<name>A0A0L6UBU0_9BASI</name>
<sequence>MLVMGYTQIFLSMCIPIFLKNIHLLILSQGDFIEMFEQLELLIVIKWSEGEFESSVMPVKVKVFWSVIMVLLVLYPTINKPVLNKSLLLHLLLLLRLKTCDYYIFFSRHSNEKSNTSHSFSFMNYNVRLSRKLSSTRTKQEQPQKMTDPSPPETRSAHTQPHLIITHNSPIRSFPFY</sequence>
<comment type="caution">
    <text evidence="2">The sequence shown here is derived from an EMBL/GenBank/DDBJ whole genome shotgun (WGS) entry which is preliminary data.</text>
</comment>
<reference evidence="2 3" key="1">
    <citation type="submission" date="2015-08" db="EMBL/GenBank/DDBJ databases">
        <title>Next Generation Sequencing and Analysis of the Genome of Puccinia sorghi L Schw, the Causal Agent of Maize Common Rust.</title>
        <authorList>
            <person name="Rochi L."/>
            <person name="Burguener G."/>
            <person name="Darino M."/>
            <person name="Turjanski A."/>
            <person name="Kreff E."/>
            <person name="Dieguez M.J."/>
            <person name="Sacco F."/>
        </authorList>
    </citation>
    <scope>NUCLEOTIDE SEQUENCE [LARGE SCALE GENOMIC DNA]</scope>
    <source>
        <strain evidence="2 3">RO10H11247</strain>
    </source>
</reference>
<keyword evidence="3" id="KW-1185">Reference proteome</keyword>
<dbReference type="STRING" id="27349.A0A0L6UBU0"/>
<dbReference type="Proteomes" id="UP000037035">
    <property type="component" value="Unassembled WGS sequence"/>
</dbReference>
<evidence type="ECO:0000313" key="2">
    <source>
        <dbReference type="EMBL" id="KNZ45976.1"/>
    </source>
</evidence>
<organism evidence="2 3">
    <name type="scientific">Puccinia sorghi</name>
    <dbReference type="NCBI Taxonomy" id="27349"/>
    <lineage>
        <taxon>Eukaryota</taxon>
        <taxon>Fungi</taxon>
        <taxon>Dikarya</taxon>
        <taxon>Basidiomycota</taxon>
        <taxon>Pucciniomycotina</taxon>
        <taxon>Pucciniomycetes</taxon>
        <taxon>Pucciniales</taxon>
        <taxon>Pucciniaceae</taxon>
        <taxon>Puccinia</taxon>
    </lineage>
</organism>
<evidence type="ECO:0000256" key="1">
    <source>
        <dbReference type="SAM" id="MobiDB-lite"/>
    </source>
</evidence>
<proteinExistence type="predicted"/>
<dbReference type="EMBL" id="LAVV01013105">
    <property type="protein sequence ID" value="KNZ45976.1"/>
    <property type="molecule type" value="Genomic_DNA"/>
</dbReference>
<gene>
    <name evidence="2" type="ORF">VP01_764g2</name>
</gene>
<protein>
    <submittedName>
        <fullName evidence="2">Uncharacterized protein</fullName>
    </submittedName>
</protein>
<dbReference type="AlphaFoldDB" id="A0A0L6UBU0"/>
<feature type="compositionally biased region" description="Polar residues" evidence="1">
    <location>
        <begin position="134"/>
        <end position="147"/>
    </location>
</feature>
<accession>A0A0L6UBU0</accession>